<dbReference type="InterPro" id="IPR001932">
    <property type="entry name" value="PPM-type_phosphatase-like_dom"/>
</dbReference>
<feature type="domain" description="PAS" evidence="4">
    <location>
        <begin position="38"/>
        <end position="101"/>
    </location>
</feature>
<dbReference type="SUPFAM" id="SSF55785">
    <property type="entry name" value="PYP-like sensor domain (PAS domain)"/>
    <property type="match status" value="1"/>
</dbReference>
<dbReference type="EMBL" id="JAASRN010000001">
    <property type="protein sequence ID" value="NIK72659.1"/>
    <property type="molecule type" value="Genomic_DNA"/>
</dbReference>
<reference evidence="5 6" key="1">
    <citation type="submission" date="2020-03" db="EMBL/GenBank/DDBJ databases">
        <title>Genomic Encyclopedia of Type Strains, Phase IV (KMG-IV): sequencing the most valuable type-strain genomes for metagenomic binning, comparative biology and taxonomic classification.</title>
        <authorList>
            <person name="Goeker M."/>
        </authorList>
    </citation>
    <scope>NUCLEOTIDE SEQUENCE [LARGE SCALE GENOMIC DNA]</scope>
    <source>
        <strain evidence="5 6">DSM 5718</strain>
    </source>
</reference>
<keyword evidence="6" id="KW-1185">Reference proteome</keyword>
<keyword evidence="1" id="KW-0378">Hydrolase</keyword>
<protein>
    <submittedName>
        <fullName evidence="5">Serine phosphatase RsbU (Regulator of sigma subunit)</fullName>
    </submittedName>
</protein>
<proteinExistence type="predicted"/>
<evidence type="ECO:0000259" key="4">
    <source>
        <dbReference type="SMART" id="SM00091"/>
    </source>
</evidence>
<keyword evidence="3" id="KW-1133">Transmembrane helix</keyword>
<comment type="caution">
    <text evidence="5">The sequence shown here is derived from an EMBL/GenBank/DDBJ whole genome shotgun (WGS) entry which is preliminary data.</text>
</comment>
<dbReference type="PANTHER" id="PTHR43156">
    <property type="entry name" value="STAGE II SPORULATION PROTEIN E-RELATED"/>
    <property type="match status" value="1"/>
</dbReference>
<feature type="coiled-coil region" evidence="2">
    <location>
        <begin position="23"/>
        <end position="50"/>
    </location>
</feature>
<dbReference type="InterPro" id="IPR000014">
    <property type="entry name" value="PAS"/>
</dbReference>
<dbReference type="Proteomes" id="UP000537126">
    <property type="component" value="Unassembled WGS sequence"/>
</dbReference>
<dbReference type="InterPro" id="IPR035965">
    <property type="entry name" value="PAS-like_dom_sf"/>
</dbReference>
<name>A0A846MMG3_9BACT</name>
<dbReference type="SMART" id="SM00091">
    <property type="entry name" value="PAS"/>
    <property type="match status" value="1"/>
</dbReference>
<dbReference type="AlphaFoldDB" id="A0A846MMG3"/>
<dbReference type="Pfam" id="PF07228">
    <property type="entry name" value="SpoIIE"/>
    <property type="match status" value="1"/>
</dbReference>
<evidence type="ECO:0000313" key="5">
    <source>
        <dbReference type="EMBL" id="NIK72659.1"/>
    </source>
</evidence>
<organism evidence="5 6">
    <name type="scientific">Thermonema lapsum</name>
    <dbReference type="NCBI Taxonomy" id="28195"/>
    <lineage>
        <taxon>Bacteria</taxon>
        <taxon>Pseudomonadati</taxon>
        <taxon>Bacteroidota</taxon>
        <taxon>Cytophagia</taxon>
        <taxon>Cytophagales</taxon>
        <taxon>Thermonemataceae</taxon>
        <taxon>Thermonema</taxon>
    </lineage>
</organism>
<dbReference type="InterPro" id="IPR036457">
    <property type="entry name" value="PPM-type-like_dom_sf"/>
</dbReference>
<sequence>MSISIFWLVVFFIFASLLILWINVRYQSRLREREETIERYRQLVDEANDAIVVVDMLDSSLLWSNAAFHRLTQNKEGKYLYHFVPPELVDTLSRRIARTYEEGGLVFQDIPLMVGDNLLDVEFSGKVVPFEANRPAVTFYIRDIRERVRLTKQIELQNKKLLESIRYAQRIQIATLPSESLFKEMFPNSFILYKPKDIVCGDFYYYQQTRQYRYVIAADATGHGVPGALLSMLGITFLVQLLHEDANHTPAELLNLLRENIVQALSRSEEDKNQLRDGMDMAVIRVGGGSIVFAGAHNGALIIQRSEIHDFKGDRMPIGYVEQKMEESFTNHTIPLLGGEKVYIFSDGFADQFGGPKKQKLSSRRFKELLLEKAALPFDQQKQSLEVFFEQWRGNQAQIDDVLVMGFEV</sequence>
<evidence type="ECO:0000256" key="1">
    <source>
        <dbReference type="ARBA" id="ARBA00022801"/>
    </source>
</evidence>
<gene>
    <name evidence="5" type="ORF">FHS56_000145</name>
</gene>
<keyword evidence="3" id="KW-0472">Membrane</keyword>
<evidence type="ECO:0000313" key="6">
    <source>
        <dbReference type="Proteomes" id="UP000537126"/>
    </source>
</evidence>
<evidence type="ECO:0000256" key="3">
    <source>
        <dbReference type="SAM" id="Phobius"/>
    </source>
</evidence>
<evidence type="ECO:0000256" key="2">
    <source>
        <dbReference type="SAM" id="Coils"/>
    </source>
</evidence>
<dbReference type="Gene3D" id="3.30.450.20">
    <property type="entry name" value="PAS domain"/>
    <property type="match status" value="1"/>
</dbReference>
<dbReference type="InterPro" id="IPR052016">
    <property type="entry name" value="Bact_Sigma-Reg"/>
</dbReference>
<dbReference type="Gene3D" id="3.60.40.10">
    <property type="entry name" value="PPM-type phosphatase domain"/>
    <property type="match status" value="1"/>
</dbReference>
<dbReference type="GO" id="GO:0016791">
    <property type="term" value="F:phosphatase activity"/>
    <property type="evidence" value="ECO:0007669"/>
    <property type="project" value="TreeGrafter"/>
</dbReference>
<keyword evidence="2" id="KW-0175">Coiled coil</keyword>
<dbReference type="PANTHER" id="PTHR43156:SF9">
    <property type="entry name" value="HAMP DOMAIN-CONTAINING PROTEIN"/>
    <property type="match status" value="1"/>
</dbReference>
<feature type="transmembrane region" description="Helical" evidence="3">
    <location>
        <begin position="6"/>
        <end position="24"/>
    </location>
</feature>
<keyword evidence="3" id="KW-0812">Transmembrane</keyword>
<accession>A0A846MMG3</accession>
<dbReference type="RefSeq" id="WP_166917976.1">
    <property type="nucleotide sequence ID" value="NZ_JAASRN010000001.1"/>
</dbReference>